<dbReference type="NCBIfam" id="NF046018">
    <property type="entry name" value="HisPtaseChptBrucRhz"/>
    <property type="match status" value="1"/>
</dbReference>
<dbReference type="Gene3D" id="1.10.287.130">
    <property type="match status" value="1"/>
</dbReference>
<accession>A0A380ZJU7</accession>
<dbReference type="Gene3D" id="3.30.565.10">
    <property type="entry name" value="Histidine kinase-like ATPase, C-terminal domain"/>
    <property type="match status" value="1"/>
</dbReference>
<dbReference type="AlphaFoldDB" id="A0A380ZJU7"/>
<dbReference type="STRING" id="33044.GCA_900005695_01102"/>
<dbReference type="EMBL" id="UFTF01000001">
    <property type="protein sequence ID" value="SUV45276.1"/>
    <property type="molecule type" value="Genomic_DNA"/>
</dbReference>
<dbReference type="InterPro" id="IPR018762">
    <property type="entry name" value="ChpT_C"/>
</dbReference>
<evidence type="ECO:0000313" key="3">
    <source>
        <dbReference type="Proteomes" id="UP000254950"/>
    </source>
</evidence>
<dbReference type="InterPro" id="IPR036890">
    <property type="entry name" value="HATPase_C_sf"/>
</dbReference>
<dbReference type="Proteomes" id="UP000254950">
    <property type="component" value="Unassembled WGS sequence"/>
</dbReference>
<evidence type="ECO:0000313" key="2">
    <source>
        <dbReference type="EMBL" id="SUV45276.1"/>
    </source>
</evidence>
<dbReference type="RefSeq" id="WP_004855995.1">
    <property type="nucleotide sequence ID" value="NZ_CACVBH010000003.1"/>
</dbReference>
<dbReference type="Pfam" id="PF10090">
    <property type="entry name" value="HPTransfase"/>
    <property type="match status" value="1"/>
</dbReference>
<protein>
    <submittedName>
        <fullName evidence="2">Uncharacterized protein conserved in bacteria</fullName>
    </submittedName>
</protein>
<reference evidence="2 3" key="1">
    <citation type="submission" date="2018-06" db="EMBL/GenBank/DDBJ databases">
        <authorList>
            <consortium name="Pathogen Informatics"/>
            <person name="Doyle S."/>
        </authorList>
    </citation>
    <scope>NUCLEOTIDE SEQUENCE [LARGE SCALE GENOMIC DNA]</scope>
    <source>
        <strain evidence="2 3">NCTC12862</strain>
    </source>
</reference>
<proteinExistence type="predicted"/>
<name>A0A380ZJU7_BARDO</name>
<gene>
    <name evidence="2" type="ORF">NCTC12862_01001</name>
</gene>
<sequence length="213" mass="23630">MTLAVSLKSIDLAALLCSRICHDLISPIGAIQNAMELYDEGGADEDALQLVRWSVASASARLQFARLAFGFAGASGAQIDTSNAEQVAQQYMKEEKATLKWQAPAFILPKNEVKLLLNLLLIANATVSRGGEIIVMISQEEGRRSFQFEICGKTLRIPPHFIALYNGEIQEEPIDAHVIQFYYTMLLAEMEDMKINIINEADNRIILESTKNL</sequence>
<dbReference type="OrthoDB" id="9803702at2"/>
<evidence type="ECO:0000259" key="1">
    <source>
        <dbReference type="Pfam" id="PF10090"/>
    </source>
</evidence>
<organism evidence="2 3">
    <name type="scientific">Bartonella doshiae</name>
    <dbReference type="NCBI Taxonomy" id="33044"/>
    <lineage>
        <taxon>Bacteria</taxon>
        <taxon>Pseudomonadati</taxon>
        <taxon>Pseudomonadota</taxon>
        <taxon>Alphaproteobacteria</taxon>
        <taxon>Hyphomicrobiales</taxon>
        <taxon>Bartonellaceae</taxon>
        <taxon>Bartonella</taxon>
    </lineage>
</organism>
<feature type="domain" description="Histidine phosphotransferase ChpT C-terminal" evidence="1">
    <location>
        <begin position="83"/>
        <end position="201"/>
    </location>
</feature>